<keyword evidence="5 7" id="KW-1133">Transmembrane helix</keyword>
<keyword evidence="6 7" id="KW-0472">Membrane</keyword>
<evidence type="ECO:0000256" key="1">
    <source>
        <dbReference type="ARBA" id="ARBA00004141"/>
    </source>
</evidence>
<organism evidence="9 10">
    <name type="scientific">Citrullus colocynthis</name>
    <name type="common">colocynth</name>
    <dbReference type="NCBI Taxonomy" id="252529"/>
    <lineage>
        <taxon>Eukaryota</taxon>
        <taxon>Viridiplantae</taxon>
        <taxon>Streptophyta</taxon>
        <taxon>Embryophyta</taxon>
        <taxon>Tracheophyta</taxon>
        <taxon>Spermatophyta</taxon>
        <taxon>Magnoliopsida</taxon>
        <taxon>eudicotyledons</taxon>
        <taxon>Gunneridae</taxon>
        <taxon>Pentapetalae</taxon>
        <taxon>rosids</taxon>
        <taxon>fabids</taxon>
        <taxon>Cucurbitales</taxon>
        <taxon>Cucurbitaceae</taxon>
        <taxon>Benincaseae</taxon>
        <taxon>Citrullus</taxon>
    </lineage>
</organism>
<keyword evidence="8" id="KW-0732">Signal</keyword>
<evidence type="ECO:0000256" key="3">
    <source>
        <dbReference type="ARBA" id="ARBA00022448"/>
    </source>
</evidence>
<feature type="transmembrane region" description="Helical" evidence="7">
    <location>
        <begin position="639"/>
        <end position="657"/>
    </location>
</feature>
<comment type="subcellular location">
    <subcellularLocation>
        <location evidence="1">Membrane</location>
        <topology evidence="1">Multi-pass membrane protein</topology>
    </subcellularLocation>
</comment>
<feature type="signal peptide" evidence="8">
    <location>
        <begin position="1"/>
        <end position="20"/>
    </location>
</feature>
<gene>
    <name evidence="9" type="ORF">CITCOLO1_LOCUS10775</name>
</gene>
<evidence type="ECO:0000256" key="8">
    <source>
        <dbReference type="SAM" id="SignalP"/>
    </source>
</evidence>
<evidence type="ECO:0000256" key="4">
    <source>
        <dbReference type="ARBA" id="ARBA00022692"/>
    </source>
</evidence>
<name>A0ABP0YIA5_9ROSI</name>
<dbReference type="Proteomes" id="UP001642487">
    <property type="component" value="Chromosome 3"/>
</dbReference>
<feature type="transmembrane region" description="Helical" evidence="7">
    <location>
        <begin position="471"/>
        <end position="490"/>
    </location>
</feature>
<dbReference type="PANTHER" id="PTHR31585">
    <property type="entry name" value="FOLATE-BIOPTERIN TRANSPORTER 1, CHLOROPLASTIC"/>
    <property type="match status" value="1"/>
</dbReference>
<feature type="chain" id="PRO_5046216652" description="FBT8" evidence="8">
    <location>
        <begin position="21"/>
        <end position="705"/>
    </location>
</feature>
<evidence type="ECO:0000313" key="9">
    <source>
        <dbReference type="EMBL" id="CAK9318801.1"/>
    </source>
</evidence>
<accession>A0ABP0YIA5</accession>
<dbReference type="Pfam" id="PF03092">
    <property type="entry name" value="BT1"/>
    <property type="match status" value="1"/>
</dbReference>
<feature type="transmembrane region" description="Helical" evidence="7">
    <location>
        <begin position="565"/>
        <end position="589"/>
    </location>
</feature>
<reference evidence="9 10" key="1">
    <citation type="submission" date="2024-03" db="EMBL/GenBank/DDBJ databases">
        <authorList>
            <person name="Gkanogiannis A."/>
            <person name="Becerra Lopez-Lavalle L."/>
        </authorList>
    </citation>
    <scope>NUCLEOTIDE SEQUENCE [LARGE SCALE GENOMIC DNA]</scope>
</reference>
<dbReference type="EMBL" id="OZ021737">
    <property type="protein sequence ID" value="CAK9318801.1"/>
    <property type="molecule type" value="Genomic_DNA"/>
</dbReference>
<evidence type="ECO:0000256" key="5">
    <source>
        <dbReference type="ARBA" id="ARBA00022989"/>
    </source>
</evidence>
<feature type="transmembrane region" description="Helical" evidence="7">
    <location>
        <begin position="533"/>
        <end position="553"/>
    </location>
</feature>
<keyword evidence="10" id="KW-1185">Reference proteome</keyword>
<protein>
    <recommendedName>
        <fullName evidence="11">FBT8</fullName>
    </recommendedName>
</protein>
<evidence type="ECO:0000256" key="7">
    <source>
        <dbReference type="SAM" id="Phobius"/>
    </source>
</evidence>
<evidence type="ECO:0008006" key="11">
    <source>
        <dbReference type="Google" id="ProtNLM"/>
    </source>
</evidence>
<evidence type="ECO:0000256" key="2">
    <source>
        <dbReference type="ARBA" id="ARBA00007015"/>
    </source>
</evidence>
<dbReference type="SUPFAM" id="SSF103473">
    <property type="entry name" value="MFS general substrate transporter"/>
    <property type="match status" value="1"/>
</dbReference>
<keyword evidence="3" id="KW-0813">Transport</keyword>
<keyword evidence="4 7" id="KW-0812">Transmembrane</keyword>
<dbReference type="InterPro" id="IPR036259">
    <property type="entry name" value="MFS_trans_sf"/>
</dbReference>
<evidence type="ECO:0000256" key="6">
    <source>
        <dbReference type="ARBA" id="ARBA00023136"/>
    </source>
</evidence>
<dbReference type="InterPro" id="IPR039309">
    <property type="entry name" value="BT1"/>
</dbReference>
<comment type="similarity">
    <text evidence="2">Belongs to the major facilitator superfamily. Folate-biopterin transporter (TC 2.A.71) family.</text>
</comment>
<dbReference type="InterPro" id="IPR004324">
    <property type="entry name" value="FBT"/>
</dbReference>
<dbReference type="PANTHER" id="PTHR31585:SF12">
    <property type="entry name" value="FOLATE-BIOPTERIN TRANSPORTER 9, CHLOROPLASTIC-RELATED"/>
    <property type="match status" value="1"/>
</dbReference>
<evidence type="ECO:0000313" key="10">
    <source>
        <dbReference type="Proteomes" id="UP001642487"/>
    </source>
</evidence>
<dbReference type="NCBIfam" id="TIGR00788">
    <property type="entry name" value="fbt"/>
    <property type="match status" value="1"/>
</dbReference>
<feature type="transmembrane region" description="Helical" evidence="7">
    <location>
        <begin position="601"/>
        <end position="627"/>
    </location>
</feature>
<proteinExistence type="inferred from homology"/>
<feature type="transmembrane region" description="Helical" evidence="7">
    <location>
        <begin position="381"/>
        <end position="402"/>
    </location>
</feature>
<sequence>MALLLLVLQLCSYEITSSKAVVLMCNVVAIYHSFTFWQTSFFGEGHVISQIQNPMRLFRTSHALSSRVEAVVNREAPNFGENRRGHWKLRRVVARDEWTLENLGAGRRTKMESSRPYRCHSMKHGFSRKPLRSTLLLRLSPSLPSNIKHLQFTPMICSLITPDFPFPSLKPIFARPPPTPSPSFSKPILCLHHRNPNIFENPSKPIGILIKTLLESNPDRVLYREVKKKEGNGGRRGFHLVGSHQMLLLCGLGYWVQGFRCFPWLALNYHMAHYLNLHPSILQLVQNSGNLPMVAKPLYGILSDALYIGGARRVPYVSIGVLLQVLSWGSLALIPVAGEALPALMACVLLSNLGASITEVAKDALVAEYGQTNKICGLQSYTFMALAVGGVLGNFIGGYNLLSSPPRKMFLLFSILLSLQLSVSLATREESLGLLQLPEPDVHGKSIMENVRNQISDLVTAISDPGISRPLAWIVASIAMVPLLSGSIFCYQTQCLNLDPSIIGMSRVVSQLVLLSVTVLYDRHWKRVSMKKLIGMVQILYAFSFLLDIVLVKQINLKLGISNELFALCFLGLAETIAQFKLLPFSVLFASLSPKGCEGSLISFFASAVCLSSIVSGFFGIGLASLIGIRSGNYSSLPMGIWIQFIAALLPLIWIHFVPTTSPVVEREKKRVMSRRSRKNRRVGRVMYSGSVNVYRRERESEMQG</sequence>
<feature type="transmembrane region" description="Helical" evidence="7">
    <location>
        <begin position="409"/>
        <end position="427"/>
    </location>
</feature>
<dbReference type="Gene3D" id="1.20.1250.20">
    <property type="entry name" value="MFS general substrate transporter like domains"/>
    <property type="match status" value="1"/>
</dbReference>